<protein>
    <recommendedName>
        <fullName evidence="8">Glycosyltransferase 8 domain-containing protein 1</fullName>
    </recommendedName>
</protein>
<keyword evidence="4" id="KW-0479">Metal-binding</keyword>
<evidence type="ECO:0000256" key="1">
    <source>
        <dbReference type="ARBA" id="ARBA00006351"/>
    </source>
</evidence>
<dbReference type="GO" id="GO:0016757">
    <property type="term" value="F:glycosyltransferase activity"/>
    <property type="evidence" value="ECO:0007669"/>
    <property type="project" value="UniProtKB-KW"/>
</dbReference>
<dbReference type="InterPro" id="IPR050748">
    <property type="entry name" value="Glycosyltrans_8_dom-fam"/>
</dbReference>
<dbReference type="AlphaFoldDB" id="R7ULQ5"/>
<feature type="non-terminal residue" evidence="5">
    <location>
        <position position="303"/>
    </location>
</feature>
<dbReference type="HOGENOM" id="CLU_010770_0_0_1"/>
<dbReference type="GO" id="GO:0046872">
    <property type="term" value="F:metal ion binding"/>
    <property type="evidence" value="ECO:0007669"/>
    <property type="project" value="UniProtKB-KW"/>
</dbReference>
<gene>
    <name evidence="5" type="ORF">CAPTEDRAFT_44527</name>
</gene>
<evidence type="ECO:0008006" key="8">
    <source>
        <dbReference type="Google" id="ProtNLM"/>
    </source>
</evidence>
<dbReference type="EMBL" id="KB300141">
    <property type="protein sequence ID" value="ELU07130.1"/>
    <property type="molecule type" value="Genomic_DNA"/>
</dbReference>
<reference evidence="7" key="1">
    <citation type="submission" date="2012-12" db="EMBL/GenBank/DDBJ databases">
        <authorList>
            <person name="Hellsten U."/>
            <person name="Grimwood J."/>
            <person name="Chapman J.A."/>
            <person name="Shapiro H."/>
            <person name="Aerts A."/>
            <person name="Otillar R.P."/>
            <person name="Terry A.Y."/>
            <person name="Boore J.L."/>
            <person name="Simakov O."/>
            <person name="Marletaz F."/>
            <person name="Cho S.-J."/>
            <person name="Edsinger-Gonzales E."/>
            <person name="Havlak P."/>
            <person name="Kuo D.-H."/>
            <person name="Larsson T."/>
            <person name="Lv J."/>
            <person name="Arendt D."/>
            <person name="Savage R."/>
            <person name="Osoegawa K."/>
            <person name="de Jong P."/>
            <person name="Lindberg D.R."/>
            <person name="Seaver E.C."/>
            <person name="Weisblat D.A."/>
            <person name="Putnam N.H."/>
            <person name="Grigoriev I.V."/>
            <person name="Rokhsar D.S."/>
        </authorList>
    </citation>
    <scope>NUCLEOTIDE SEQUENCE</scope>
    <source>
        <strain evidence="7">I ESC-2004</strain>
    </source>
</reference>
<dbReference type="STRING" id="283909.R7ULQ5"/>
<dbReference type="EMBL" id="AMQN01007177">
    <property type="status" value="NOT_ANNOTATED_CDS"/>
    <property type="molecule type" value="Genomic_DNA"/>
</dbReference>
<dbReference type="InterPro" id="IPR002495">
    <property type="entry name" value="Glyco_trans_8"/>
</dbReference>
<dbReference type="PANTHER" id="PTHR13778:SF47">
    <property type="entry name" value="LIPOPOLYSACCHARIDE 1,3-GALACTOSYLTRANSFERASE"/>
    <property type="match status" value="1"/>
</dbReference>
<comment type="similarity">
    <text evidence="1">Belongs to the glycosyltransferase 8 family.</text>
</comment>
<dbReference type="EnsemblMetazoa" id="CapteT44527">
    <property type="protein sequence ID" value="CapteP44527"/>
    <property type="gene ID" value="CapteG44527"/>
</dbReference>
<proteinExistence type="inferred from homology"/>
<reference evidence="5 7" key="2">
    <citation type="journal article" date="2013" name="Nature">
        <title>Insights into bilaterian evolution from three spiralian genomes.</title>
        <authorList>
            <person name="Simakov O."/>
            <person name="Marletaz F."/>
            <person name="Cho S.J."/>
            <person name="Edsinger-Gonzales E."/>
            <person name="Havlak P."/>
            <person name="Hellsten U."/>
            <person name="Kuo D.H."/>
            <person name="Larsson T."/>
            <person name="Lv J."/>
            <person name="Arendt D."/>
            <person name="Savage R."/>
            <person name="Osoegawa K."/>
            <person name="de Jong P."/>
            <person name="Grimwood J."/>
            <person name="Chapman J.A."/>
            <person name="Shapiro H."/>
            <person name="Aerts A."/>
            <person name="Otillar R.P."/>
            <person name="Terry A.Y."/>
            <person name="Boore J.L."/>
            <person name="Grigoriev I.V."/>
            <person name="Lindberg D.R."/>
            <person name="Seaver E.C."/>
            <person name="Weisblat D.A."/>
            <person name="Putnam N.H."/>
            <person name="Rokhsar D.S."/>
        </authorList>
    </citation>
    <scope>NUCLEOTIDE SEQUENCE</scope>
    <source>
        <strain evidence="5 7">I ESC-2004</strain>
    </source>
</reference>
<accession>R7ULQ5</accession>
<name>R7ULQ5_CAPTE</name>
<reference evidence="6" key="3">
    <citation type="submission" date="2015-06" db="UniProtKB">
        <authorList>
            <consortium name="EnsemblMetazoa"/>
        </authorList>
    </citation>
    <scope>IDENTIFICATION</scope>
</reference>
<dbReference type="SUPFAM" id="SSF53448">
    <property type="entry name" value="Nucleotide-diphospho-sugar transferases"/>
    <property type="match status" value="1"/>
</dbReference>
<evidence type="ECO:0000256" key="4">
    <source>
        <dbReference type="ARBA" id="ARBA00022723"/>
    </source>
</evidence>
<feature type="non-terminal residue" evidence="5">
    <location>
        <position position="1"/>
    </location>
</feature>
<evidence type="ECO:0000313" key="7">
    <source>
        <dbReference type="Proteomes" id="UP000014760"/>
    </source>
</evidence>
<evidence type="ECO:0000313" key="5">
    <source>
        <dbReference type="EMBL" id="ELU07130.1"/>
    </source>
</evidence>
<dbReference type="InterPro" id="IPR029044">
    <property type="entry name" value="Nucleotide-diphossugar_trans"/>
</dbReference>
<organism evidence="5">
    <name type="scientific">Capitella teleta</name>
    <name type="common">Polychaete worm</name>
    <dbReference type="NCBI Taxonomy" id="283909"/>
    <lineage>
        <taxon>Eukaryota</taxon>
        <taxon>Metazoa</taxon>
        <taxon>Spiralia</taxon>
        <taxon>Lophotrochozoa</taxon>
        <taxon>Annelida</taxon>
        <taxon>Polychaeta</taxon>
        <taxon>Sedentaria</taxon>
        <taxon>Scolecida</taxon>
        <taxon>Capitellidae</taxon>
        <taxon>Capitella</taxon>
    </lineage>
</organism>
<keyword evidence="2" id="KW-0328">Glycosyltransferase</keyword>
<evidence type="ECO:0000256" key="3">
    <source>
        <dbReference type="ARBA" id="ARBA00022679"/>
    </source>
</evidence>
<keyword evidence="7" id="KW-1185">Reference proteome</keyword>
<keyword evidence="3" id="KW-0808">Transferase</keyword>
<dbReference type="PANTHER" id="PTHR13778">
    <property type="entry name" value="GLYCOSYLTRANSFERASE 8 DOMAIN-CONTAINING PROTEIN"/>
    <property type="match status" value="1"/>
</dbReference>
<dbReference type="OMA" id="ILHHSRC"/>
<dbReference type="GO" id="GO:0005794">
    <property type="term" value="C:Golgi apparatus"/>
    <property type="evidence" value="ECO:0007669"/>
    <property type="project" value="TreeGrafter"/>
</dbReference>
<evidence type="ECO:0000313" key="6">
    <source>
        <dbReference type="EnsemblMetazoa" id="CapteP44527"/>
    </source>
</evidence>
<evidence type="ECO:0000256" key="2">
    <source>
        <dbReference type="ARBA" id="ARBA00022676"/>
    </source>
</evidence>
<dbReference type="Proteomes" id="UP000014760">
    <property type="component" value="Unassembled WGS sequence"/>
</dbReference>
<sequence length="303" mass="34535">VDPSIDYVHVAFTSDENTLIGTVAAVNSIWKNAKHPVMFLLVTNDEAYPLLKSWIENSELRDMTYVLKKFDASVLDGKIVVRGGRQELAKPMNYARYYYPTLFPDVHGRVVHVDDDCIVQGDIYELANTPIAEGHICSFSEDCSSVAKRFSLFQNTYSNYLNFKHPAIKERNILPSACAFNAGMYVTDLDRWRQGNLTAELEYWIELNTRENVYGNQQGGGGSQPPMMIALYGKFSVMDPLWHVRHLGWTAGARYSRAFIQSAKLLHWNGSFKPWNGVSSFGDIWEKYYVPDPSGRYVPVRKH</sequence>
<dbReference type="Pfam" id="PF01501">
    <property type="entry name" value="Glyco_transf_8"/>
    <property type="match status" value="1"/>
</dbReference>
<dbReference type="OrthoDB" id="411524at2759"/>
<dbReference type="Gene3D" id="3.90.550.10">
    <property type="entry name" value="Spore Coat Polysaccharide Biosynthesis Protein SpsA, Chain A"/>
    <property type="match status" value="1"/>
</dbReference>